<comment type="caution">
    <text evidence="1">The sequence shown here is derived from an EMBL/GenBank/DDBJ whole genome shotgun (WGS) entry which is preliminary data.</text>
</comment>
<sequence>MSQQPAMLDELAGQRTHVDLRDFLRGVDVVTYTGAQAEELLRTVFRDRQAQQTAFVALADCGLELVPLEY</sequence>
<proteinExistence type="predicted"/>
<protein>
    <submittedName>
        <fullName evidence="1">Uncharacterized protein</fullName>
    </submittedName>
</protein>
<dbReference type="EMBL" id="JAAMRR010000746">
    <property type="protein sequence ID" value="NGX96350.1"/>
    <property type="molecule type" value="Genomic_DNA"/>
</dbReference>
<reference evidence="1" key="1">
    <citation type="submission" date="2020-02" db="EMBL/GenBank/DDBJ databases">
        <title>Draft genome sequence of Candidatus Afipia apatlaquensis IBT-C3, a potential strain for decolorization of textile dyes.</title>
        <authorList>
            <person name="Sanchez-Reyes A."/>
            <person name="Breton-Deval L."/>
            <person name="Mangelson H."/>
            <person name="Sanchez-Flores A."/>
        </authorList>
    </citation>
    <scope>NUCLEOTIDE SEQUENCE [LARGE SCALE GENOMIC DNA]</scope>
    <source>
        <strain evidence="1">IBT-C3</strain>
    </source>
</reference>
<evidence type="ECO:0000313" key="2">
    <source>
        <dbReference type="Proteomes" id="UP000480266"/>
    </source>
</evidence>
<keyword evidence="2" id="KW-1185">Reference proteome</keyword>
<evidence type="ECO:0000313" key="1">
    <source>
        <dbReference type="EMBL" id="NGX96350.1"/>
    </source>
</evidence>
<gene>
    <name evidence="1" type="ORF">G4V63_14370</name>
</gene>
<name>A0A7C9VJM0_9BRAD</name>
<organism evidence="1 2">
    <name type="scientific">Candidatus Afipia apatlaquensis</name>
    <dbReference type="NCBI Taxonomy" id="2712852"/>
    <lineage>
        <taxon>Bacteria</taxon>
        <taxon>Pseudomonadati</taxon>
        <taxon>Pseudomonadota</taxon>
        <taxon>Alphaproteobacteria</taxon>
        <taxon>Hyphomicrobiales</taxon>
        <taxon>Nitrobacteraceae</taxon>
        <taxon>Afipia</taxon>
    </lineage>
</organism>
<dbReference type="Proteomes" id="UP000480266">
    <property type="component" value="Unassembled WGS sequence"/>
</dbReference>
<dbReference type="AlphaFoldDB" id="A0A7C9VJM0"/>
<accession>A0A7C9VJM0</accession>